<feature type="region of interest" description="Disordered" evidence="6">
    <location>
        <begin position="24"/>
        <end position="83"/>
    </location>
</feature>
<reference evidence="9" key="1">
    <citation type="journal article" date="2019" name="Int. J. Syst. Evol. Microbiol.">
        <title>The Global Catalogue of Microorganisms (GCM) 10K type strain sequencing project: providing services to taxonomists for standard genome sequencing and annotation.</title>
        <authorList>
            <consortium name="The Broad Institute Genomics Platform"/>
            <consortium name="The Broad Institute Genome Sequencing Center for Infectious Disease"/>
            <person name="Wu L."/>
            <person name="Ma J."/>
        </authorList>
    </citation>
    <scope>NUCLEOTIDE SEQUENCE [LARGE SCALE GENOMIC DNA]</scope>
    <source>
        <strain evidence="9">NBRC 111980</strain>
    </source>
</reference>
<keyword evidence="3 4" id="KW-0961">Cell wall biogenesis/degradation</keyword>
<dbReference type="SUPFAM" id="SSF50685">
    <property type="entry name" value="Barwin-like endoglucanases"/>
    <property type="match status" value="1"/>
</dbReference>
<evidence type="ECO:0000259" key="7">
    <source>
        <dbReference type="PROSITE" id="PS51724"/>
    </source>
</evidence>
<dbReference type="CDD" id="cd22268">
    <property type="entry name" value="DPBB_RlpA-like"/>
    <property type="match status" value="1"/>
</dbReference>
<dbReference type="PROSITE" id="PS51257">
    <property type="entry name" value="PROKAR_LIPOPROTEIN"/>
    <property type="match status" value="1"/>
</dbReference>
<evidence type="ECO:0000256" key="6">
    <source>
        <dbReference type="SAM" id="MobiDB-lite"/>
    </source>
</evidence>
<keyword evidence="4" id="KW-0449">Lipoprotein</keyword>
<feature type="region of interest" description="Disordered" evidence="6">
    <location>
        <begin position="292"/>
        <end position="312"/>
    </location>
</feature>
<dbReference type="Pfam" id="PF03330">
    <property type="entry name" value="DPBB_1"/>
    <property type="match status" value="1"/>
</dbReference>
<evidence type="ECO:0000256" key="5">
    <source>
        <dbReference type="RuleBase" id="RU003495"/>
    </source>
</evidence>
<dbReference type="InterPro" id="IPR007730">
    <property type="entry name" value="SPOR-like_dom"/>
</dbReference>
<dbReference type="InterPro" id="IPR036908">
    <property type="entry name" value="RlpA-like_sf"/>
</dbReference>
<dbReference type="EC" id="4.2.2.-" evidence="4"/>
<dbReference type="HAMAP" id="MF_02071">
    <property type="entry name" value="RlpA"/>
    <property type="match status" value="1"/>
</dbReference>
<comment type="similarity">
    <text evidence="4 5">Belongs to the RlpA family.</text>
</comment>
<proteinExistence type="inferred from homology"/>
<evidence type="ECO:0000313" key="8">
    <source>
        <dbReference type="EMBL" id="GLQ92582.1"/>
    </source>
</evidence>
<keyword evidence="4" id="KW-0564">Palmitate</keyword>
<evidence type="ECO:0000256" key="2">
    <source>
        <dbReference type="ARBA" id="ARBA00023239"/>
    </source>
</evidence>
<dbReference type="Proteomes" id="UP001156670">
    <property type="component" value="Unassembled WGS sequence"/>
</dbReference>
<keyword evidence="4" id="KW-1003">Cell membrane</keyword>
<keyword evidence="2 4" id="KW-0456">Lyase</keyword>
<evidence type="ECO:0000256" key="1">
    <source>
        <dbReference type="ARBA" id="ARBA00022729"/>
    </source>
</evidence>
<protein>
    <recommendedName>
        <fullName evidence="4">Endolytic peptidoglycan transglycosylase RlpA</fullName>
        <ecNumber evidence="4">4.2.2.-</ecNumber>
    </recommendedName>
</protein>
<keyword evidence="1" id="KW-0732">Signal</keyword>
<gene>
    <name evidence="4" type="primary">rlpA</name>
    <name evidence="8" type="ORF">GCM10007901_15330</name>
</gene>
<dbReference type="PANTHER" id="PTHR34183">
    <property type="entry name" value="ENDOLYTIC PEPTIDOGLYCAN TRANSGLYCOSYLASE RLPA"/>
    <property type="match status" value="1"/>
</dbReference>
<keyword evidence="9" id="KW-1185">Reference proteome</keyword>
<dbReference type="SUPFAM" id="SSF110997">
    <property type="entry name" value="Sporulation related repeat"/>
    <property type="match status" value="1"/>
</dbReference>
<dbReference type="InterPro" id="IPR036680">
    <property type="entry name" value="SPOR-like_sf"/>
</dbReference>
<dbReference type="Gene3D" id="3.30.70.1070">
    <property type="entry name" value="Sporulation related repeat"/>
    <property type="match status" value="1"/>
</dbReference>
<keyword evidence="4" id="KW-0472">Membrane</keyword>
<comment type="function">
    <text evidence="4">Lytic transglycosylase with a strong preference for naked glycan strands that lack stem peptides.</text>
</comment>
<dbReference type="RefSeq" id="WP_284320302.1">
    <property type="nucleotide sequence ID" value="NZ_BSOB01000010.1"/>
</dbReference>
<dbReference type="EMBL" id="BSOB01000010">
    <property type="protein sequence ID" value="GLQ92582.1"/>
    <property type="molecule type" value="Genomic_DNA"/>
</dbReference>
<dbReference type="InterPro" id="IPR034718">
    <property type="entry name" value="RlpA"/>
</dbReference>
<feature type="domain" description="SPOR" evidence="7">
    <location>
        <begin position="232"/>
        <end position="312"/>
    </location>
</feature>
<evidence type="ECO:0000256" key="4">
    <source>
        <dbReference type="HAMAP-Rule" id="MF_02071"/>
    </source>
</evidence>
<dbReference type="Gene3D" id="2.40.40.10">
    <property type="entry name" value="RlpA-like domain"/>
    <property type="match status" value="1"/>
</dbReference>
<dbReference type="PANTHER" id="PTHR34183:SF1">
    <property type="entry name" value="ENDOLYTIC PEPTIDOGLYCAN TRANSGLYCOSYLASE RLPA"/>
    <property type="match status" value="1"/>
</dbReference>
<evidence type="ECO:0000256" key="3">
    <source>
        <dbReference type="ARBA" id="ARBA00023316"/>
    </source>
</evidence>
<dbReference type="PROSITE" id="PS51724">
    <property type="entry name" value="SPOR"/>
    <property type="match status" value="1"/>
</dbReference>
<dbReference type="Pfam" id="PF05036">
    <property type="entry name" value="SPOR"/>
    <property type="match status" value="1"/>
</dbReference>
<evidence type="ECO:0000313" key="9">
    <source>
        <dbReference type="Proteomes" id="UP001156670"/>
    </source>
</evidence>
<dbReference type="InterPro" id="IPR009009">
    <property type="entry name" value="RlpA-like_DPBB"/>
</dbReference>
<organism evidence="8 9">
    <name type="scientific">Dyella acidisoli</name>
    <dbReference type="NCBI Taxonomy" id="1867834"/>
    <lineage>
        <taxon>Bacteria</taxon>
        <taxon>Pseudomonadati</taxon>
        <taxon>Pseudomonadota</taxon>
        <taxon>Gammaproteobacteria</taxon>
        <taxon>Lysobacterales</taxon>
        <taxon>Rhodanobacteraceae</taxon>
        <taxon>Dyella</taxon>
    </lineage>
</organism>
<dbReference type="InterPro" id="IPR012997">
    <property type="entry name" value="RplA"/>
</dbReference>
<dbReference type="NCBIfam" id="TIGR00413">
    <property type="entry name" value="rlpA"/>
    <property type="match status" value="1"/>
</dbReference>
<accession>A0ABQ5XNK3</accession>
<comment type="subcellular location">
    <subcellularLocation>
        <location evidence="4">Cell membrane</location>
        <topology evidence="4">Lipid-anchor</topology>
    </subcellularLocation>
</comment>
<sequence>MKTLWRLSWLLAITLMLVGCGSHRSTRPSYSSAHGSSSRYGSGSGSGGGTYDDTSKPQSSRYRDGSDSIPDGPPPDVSNLPEPVPKVEQRSLYGNKSPYTVLGQTYSVLPTARGYDERGIASFYGSKFHGYKTSSLEDYDMYKFTAASKVLPLPSYARVTNLQNGKSVIVRINDRGPFHEDRVIDLSYAAAVKIGVWPKGTGLVEVQGIDPSAPLPPPQEAPPPPPLATVTPAHAPSIYLQVGAFSDAANAERIAAQLRVANFAPVQVSDATIGGRLVHRVRVGPLSDVDSADQVSSKIQQMGLPQPQVAVD</sequence>
<name>A0ABQ5XNK3_9GAMM</name>
<feature type="compositionally biased region" description="Low complexity" evidence="6">
    <location>
        <begin position="29"/>
        <end position="41"/>
    </location>
</feature>
<comment type="caution">
    <text evidence="8">The sequence shown here is derived from an EMBL/GenBank/DDBJ whole genome shotgun (WGS) entry which is preliminary data.</text>
</comment>